<proteinExistence type="predicted"/>
<dbReference type="PROSITE" id="PS50887">
    <property type="entry name" value="GGDEF"/>
    <property type="match status" value="1"/>
</dbReference>
<dbReference type="PROSITE" id="PS50883">
    <property type="entry name" value="EAL"/>
    <property type="match status" value="1"/>
</dbReference>
<dbReference type="STRING" id="1499687.BN1080_01578"/>
<dbReference type="InterPro" id="IPR043128">
    <property type="entry name" value="Rev_trsase/Diguanyl_cyclase"/>
</dbReference>
<dbReference type="SMART" id="SM00052">
    <property type="entry name" value="EAL"/>
    <property type="match status" value="1"/>
</dbReference>
<protein>
    <submittedName>
        <fullName evidence="5">Cyclic di-GMP phosphodiesterase Gmr</fullName>
    </submittedName>
</protein>
<dbReference type="SUPFAM" id="SSF55073">
    <property type="entry name" value="Nucleotide cyclase"/>
    <property type="match status" value="1"/>
</dbReference>
<dbReference type="NCBIfam" id="TIGR00229">
    <property type="entry name" value="sensory_box"/>
    <property type="match status" value="1"/>
</dbReference>
<accession>A0A098ELH7</accession>
<gene>
    <name evidence="5" type="primary">gmr_3</name>
    <name evidence="5" type="ORF">BN1080_01578</name>
</gene>
<reference evidence="5 6" key="1">
    <citation type="submission" date="2014-09" db="EMBL/GenBank/DDBJ databases">
        <authorList>
            <person name="Urmite Genomes Urmite Genomes"/>
        </authorList>
    </citation>
    <scope>NUCLEOTIDE SEQUENCE [LARGE SCALE GENOMIC DNA]</scope>
    <source>
        <strain evidence="5 6">ES2</strain>
    </source>
</reference>
<evidence type="ECO:0000259" key="4">
    <source>
        <dbReference type="PROSITE" id="PS50887"/>
    </source>
</evidence>
<dbReference type="SUPFAM" id="SSF55785">
    <property type="entry name" value="PYP-like sensor domain (PAS domain)"/>
    <property type="match status" value="1"/>
</dbReference>
<dbReference type="PROSITE" id="PS50112">
    <property type="entry name" value="PAS"/>
    <property type="match status" value="1"/>
</dbReference>
<dbReference type="Pfam" id="PF00563">
    <property type="entry name" value="EAL"/>
    <property type="match status" value="1"/>
</dbReference>
<organism evidence="5 6">
    <name type="scientific">Planococcus massiliensis</name>
    <dbReference type="NCBI Taxonomy" id="1499687"/>
    <lineage>
        <taxon>Bacteria</taxon>
        <taxon>Bacillati</taxon>
        <taxon>Bacillota</taxon>
        <taxon>Bacilli</taxon>
        <taxon>Bacillales</taxon>
        <taxon>Caryophanaceae</taxon>
        <taxon>Planococcus</taxon>
    </lineage>
</organism>
<dbReference type="InterPro" id="IPR000160">
    <property type="entry name" value="GGDEF_dom"/>
</dbReference>
<evidence type="ECO:0000259" key="2">
    <source>
        <dbReference type="PROSITE" id="PS50113"/>
    </source>
</evidence>
<dbReference type="PANTHER" id="PTHR44757:SF2">
    <property type="entry name" value="BIOFILM ARCHITECTURE MAINTENANCE PROTEIN MBAA"/>
    <property type="match status" value="1"/>
</dbReference>
<dbReference type="InterPro" id="IPR035965">
    <property type="entry name" value="PAS-like_dom_sf"/>
</dbReference>
<dbReference type="InterPro" id="IPR052155">
    <property type="entry name" value="Biofilm_reg_signaling"/>
</dbReference>
<evidence type="ECO:0000313" key="6">
    <source>
        <dbReference type="Proteomes" id="UP000043699"/>
    </source>
</evidence>
<evidence type="ECO:0000313" key="5">
    <source>
        <dbReference type="EMBL" id="CEG22645.1"/>
    </source>
</evidence>
<dbReference type="Pfam" id="PF13426">
    <property type="entry name" value="PAS_9"/>
    <property type="match status" value="1"/>
</dbReference>
<dbReference type="SUPFAM" id="SSF141868">
    <property type="entry name" value="EAL domain-like"/>
    <property type="match status" value="1"/>
</dbReference>
<dbReference type="CDD" id="cd01948">
    <property type="entry name" value="EAL"/>
    <property type="match status" value="1"/>
</dbReference>
<dbReference type="AlphaFoldDB" id="A0A098ELH7"/>
<feature type="domain" description="PAS" evidence="1">
    <location>
        <begin position="20"/>
        <end position="78"/>
    </location>
</feature>
<dbReference type="Proteomes" id="UP000043699">
    <property type="component" value="Unassembled WGS sequence"/>
</dbReference>
<evidence type="ECO:0000259" key="3">
    <source>
        <dbReference type="PROSITE" id="PS50883"/>
    </source>
</evidence>
<dbReference type="CDD" id="cd01949">
    <property type="entry name" value="GGDEF"/>
    <property type="match status" value="1"/>
</dbReference>
<dbReference type="InterPro" id="IPR001610">
    <property type="entry name" value="PAC"/>
</dbReference>
<sequence length="582" mass="66254">MVLVEQAFIKNSAISISKFPKDLPEKVFTKVSEGIMVTDLQKRIVHVNPAFELVTGYDREEVLGLSPKVLQSGIHAQDFYHKMWEKMNTDGEWSGEIWNRRKNGEIYPEWLNITVITDDKGMVRNYCGIFSDLTDRKSSEDELKKMALTDSLTGASNRYDFTERMQQLIKTSKKYELSHALLFLDLDRFKQINDSLGHDMGDLLLMNVADRIKGLLKNKDILARYGGDEFVVALTAIKHPREAANMAEKIIEVLETPFQLAGEEIYISTSIGISLYPIDGMTLDDMLRKADKAMYFAKQNGRNQYCFYFEDLKTASKRLVLMEAELRKAIENRSFNMHYQPKVDISTQQVTGFESLIRWESEKLGVVSPAEFIPFAEETGLIISLSEAIIESVCRDFVELNSKNSLNVPISINISSLHFQQANFVASLKAIFEKMNCRPSFFELELTEHTIMENVAETTVKLHELRDLGFSIAVDDFGTGYSSLSYLSRFPIDQLKVDGSFVKEIVSIKENEFVVDAIINLAHSLRLTVVAEGVETTEQVELLEELGCDMIQGYIYSKAMAVEELPAFIEIWNIKQQERASI</sequence>
<dbReference type="InterPro" id="IPR001633">
    <property type="entry name" value="EAL_dom"/>
</dbReference>
<dbReference type="PANTHER" id="PTHR44757">
    <property type="entry name" value="DIGUANYLATE CYCLASE DGCP"/>
    <property type="match status" value="1"/>
</dbReference>
<feature type="domain" description="GGDEF" evidence="4">
    <location>
        <begin position="177"/>
        <end position="310"/>
    </location>
</feature>
<dbReference type="SMART" id="SM00086">
    <property type="entry name" value="PAC"/>
    <property type="match status" value="1"/>
</dbReference>
<dbReference type="PROSITE" id="PS50113">
    <property type="entry name" value="PAC"/>
    <property type="match status" value="1"/>
</dbReference>
<dbReference type="OrthoDB" id="2624050at2"/>
<dbReference type="SMART" id="SM00091">
    <property type="entry name" value="PAS"/>
    <property type="match status" value="1"/>
</dbReference>
<feature type="domain" description="EAL" evidence="3">
    <location>
        <begin position="319"/>
        <end position="573"/>
    </location>
</feature>
<dbReference type="CDD" id="cd00130">
    <property type="entry name" value="PAS"/>
    <property type="match status" value="1"/>
</dbReference>
<dbReference type="InterPro" id="IPR000014">
    <property type="entry name" value="PAS"/>
</dbReference>
<dbReference type="EMBL" id="CCXS01000001">
    <property type="protein sequence ID" value="CEG22645.1"/>
    <property type="molecule type" value="Genomic_DNA"/>
</dbReference>
<dbReference type="NCBIfam" id="TIGR00254">
    <property type="entry name" value="GGDEF"/>
    <property type="match status" value="1"/>
</dbReference>
<keyword evidence="6" id="KW-1185">Reference proteome</keyword>
<dbReference type="FunFam" id="3.30.70.270:FF:000001">
    <property type="entry name" value="Diguanylate cyclase domain protein"/>
    <property type="match status" value="1"/>
</dbReference>
<dbReference type="InterPro" id="IPR000700">
    <property type="entry name" value="PAS-assoc_C"/>
</dbReference>
<dbReference type="Gene3D" id="3.20.20.450">
    <property type="entry name" value="EAL domain"/>
    <property type="match status" value="1"/>
</dbReference>
<dbReference type="InterPro" id="IPR035919">
    <property type="entry name" value="EAL_sf"/>
</dbReference>
<dbReference type="InterPro" id="IPR029787">
    <property type="entry name" value="Nucleotide_cyclase"/>
</dbReference>
<dbReference type="Pfam" id="PF00990">
    <property type="entry name" value="GGDEF"/>
    <property type="match status" value="1"/>
</dbReference>
<feature type="domain" description="PAC" evidence="2">
    <location>
        <begin position="93"/>
        <end position="145"/>
    </location>
</feature>
<dbReference type="Gene3D" id="3.30.450.20">
    <property type="entry name" value="PAS domain"/>
    <property type="match status" value="1"/>
</dbReference>
<evidence type="ECO:0000259" key="1">
    <source>
        <dbReference type="PROSITE" id="PS50112"/>
    </source>
</evidence>
<dbReference type="SMART" id="SM00267">
    <property type="entry name" value="GGDEF"/>
    <property type="match status" value="1"/>
</dbReference>
<dbReference type="Gene3D" id="3.30.70.270">
    <property type="match status" value="1"/>
</dbReference>
<name>A0A098ELH7_9BACL</name>